<gene>
    <name evidence="2" type="ORF">UCDDA912_g10786</name>
</gene>
<dbReference type="Proteomes" id="UP000034680">
    <property type="component" value="Unassembled WGS sequence"/>
</dbReference>
<dbReference type="AlphaFoldDB" id="A0A0G2H1V2"/>
<evidence type="ECO:0000313" key="3">
    <source>
        <dbReference type="Proteomes" id="UP000034680"/>
    </source>
</evidence>
<evidence type="ECO:0000313" key="2">
    <source>
        <dbReference type="EMBL" id="KKY29293.1"/>
    </source>
</evidence>
<evidence type="ECO:0000256" key="1">
    <source>
        <dbReference type="SAM" id="MobiDB-lite"/>
    </source>
</evidence>
<proteinExistence type="predicted"/>
<sequence length="96" mass="9417">MAPTKTAGGQEPSEKFLKQQAQAQGLGAENAPEHKEGHAPGEAPVASDSGLPGKGNTYEEAASGTGNLTTTNDVGTTGLKSAEPGSAAPGPDMEGA</sequence>
<comment type="caution">
    <text evidence="2">The sequence shown here is derived from an EMBL/GenBank/DDBJ whole genome shotgun (WGS) entry which is preliminary data.</text>
</comment>
<protein>
    <submittedName>
        <fullName evidence="2">Uncharacterized protein</fullName>
    </submittedName>
</protein>
<organism evidence="2 3">
    <name type="scientific">Diaporthe ampelina</name>
    <dbReference type="NCBI Taxonomy" id="1214573"/>
    <lineage>
        <taxon>Eukaryota</taxon>
        <taxon>Fungi</taxon>
        <taxon>Dikarya</taxon>
        <taxon>Ascomycota</taxon>
        <taxon>Pezizomycotina</taxon>
        <taxon>Sordariomycetes</taxon>
        <taxon>Sordariomycetidae</taxon>
        <taxon>Diaporthales</taxon>
        <taxon>Diaporthaceae</taxon>
        <taxon>Diaporthe</taxon>
    </lineage>
</organism>
<name>A0A0G2H1V2_9PEZI</name>
<keyword evidence="3" id="KW-1185">Reference proteome</keyword>
<dbReference type="EMBL" id="LCUC01001349">
    <property type="protein sequence ID" value="KKY29293.1"/>
    <property type="molecule type" value="Genomic_DNA"/>
</dbReference>
<dbReference type="OrthoDB" id="4753113at2759"/>
<reference evidence="2 3" key="1">
    <citation type="submission" date="2015-05" db="EMBL/GenBank/DDBJ databases">
        <title>Distinctive expansion of gene families associated with plant cell wall degradation and secondary metabolism in the genomes of grapevine trunk pathogens.</title>
        <authorList>
            <person name="Lawrence D.P."/>
            <person name="Travadon R."/>
            <person name="Rolshausen P.E."/>
            <person name="Baumgartner K."/>
        </authorList>
    </citation>
    <scope>NUCLEOTIDE SEQUENCE [LARGE SCALE GENOMIC DNA]</scope>
    <source>
        <strain evidence="2">DA912</strain>
    </source>
</reference>
<accession>A0A0G2H1V2</accession>
<feature type="region of interest" description="Disordered" evidence="1">
    <location>
        <begin position="1"/>
        <end position="96"/>
    </location>
</feature>
<feature type="compositionally biased region" description="Polar residues" evidence="1">
    <location>
        <begin position="64"/>
        <end position="79"/>
    </location>
</feature>
<reference evidence="2 3" key="2">
    <citation type="submission" date="2015-05" db="EMBL/GenBank/DDBJ databases">
        <authorList>
            <person name="Morales-Cruz A."/>
            <person name="Amrine K.C."/>
            <person name="Cantu D."/>
        </authorList>
    </citation>
    <scope>NUCLEOTIDE SEQUENCE [LARGE SCALE GENOMIC DNA]</scope>
    <source>
        <strain evidence="2">DA912</strain>
    </source>
</reference>